<dbReference type="KEGG" id="lug:FPZ22_00025"/>
<evidence type="ECO:0000313" key="3">
    <source>
        <dbReference type="Proteomes" id="UP000316584"/>
    </source>
</evidence>
<dbReference type="Proteomes" id="UP000316584">
    <property type="component" value="Chromosome"/>
</dbReference>
<protein>
    <submittedName>
        <fullName evidence="2">Uncharacterized protein</fullName>
    </submittedName>
</protein>
<keyword evidence="3" id="KW-1185">Reference proteome</keyword>
<sequence>MLRRAVPAEPPPAEPPRWLPSPRPRPGARRLHDTGGNEIILTTGEFDLAARPARRLNEAQPHEPMNSPYARSFAF</sequence>
<dbReference type="AlphaFoldDB" id="A0A518N0Q3"/>
<accession>A0A518N0Q3</accession>
<name>A0A518N0Q3_9GAMM</name>
<proteinExistence type="predicted"/>
<feature type="compositionally biased region" description="Pro residues" evidence="1">
    <location>
        <begin position="8"/>
        <end position="25"/>
    </location>
</feature>
<organism evidence="2 3">
    <name type="scientific">Luteimonas granuli</name>
    <dbReference type="NCBI Taxonomy" id="1176533"/>
    <lineage>
        <taxon>Bacteria</taxon>
        <taxon>Pseudomonadati</taxon>
        <taxon>Pseudomonadota</taxon>
        <taxon>Gammaproteobacteria</taxon>
        <taxon>Lysobacterales</taxon>
        <taxon>Lysobacteraceae</taxon>
        <taxon>Luteimonas</taxon>
    </lineage>
</organism>
<gene>
    <name evidence="2" type="ORF">FPZ22_00025</name>
</gene>
<evidence type="ECO:0000256" key="1">
    <source>
        <dbReference type="SAM" id="MobiDB-lite"/>
    </source>
</evidence>
<evidence type="ECO:0000313" key="2">
    <source>
        <dbReference type="EMBL" id="QDW65500.1"/>
    </source>
</evidence>
<dbReference type="RefSeq" id="WP_144889167.1">
    <property type="nucleotide sequence ID" value="NZ_CP042218.1"/>
</dbReference>
<feature type="region of interest" description="Disordered" evidence="1">
    <location>
        <begin position="1"/>
        <end position="37"/>
    </location>
</feature>
<dbReference type="EMBL" id="CP042218">
    <property type="protein sequence ID" value="QDW65500.1"/>
    <property type="molecule type" value="Genomic_DNA"/>
</dbReference>
<reference evidence="2 3" key="1">
    <citation type="submission" date="2019-07" db="EMBL/GenBank/DDBJ databases">
        <title>Full genome sequence of Luteimonas sp. Gr-4.</title>
        <authorList>
            <person name="Im W.-T."/>
        </authorList>
    </citation>
    <scope>NUCLEOTIDE SEQUENCE [LARGE SCALE GENOMIC DNA]</scope>
    <source>
        <strain evidence="2 3">Gr-4</strain>
    </source>
</reference>
<feature type="region of interest" description="Disordered" evidence="1">
    <location>
        <begin position="56"/>
        <end position="75"/>
    </location>
</feature>